<keyword evidence="3" id="KW-1185">Reference proteome</keyword>
<keyword evidence="1" id="KW-0812">Transmembrane</keyword>
<evidence type="ECO:0000256" key="1">
    <source>
        <dbReference type="SAM" id="Phobius"/>
    </source>
</evidence>
<protein>
    <submittedName>
        <fullName evidence="2">Uncharacterized protein</fullName>
    </submittedName>
</protein>
<sequence>MLAIKSYLGFFFIQFSIRDYLFYFVIVVCICYKGIFIMNLASKSVSELGLYLKFSFHRVYSSLYGHIN</sequence>
<comment type="caution">
    <text evidence="2">The sequence shown here is derived from an EMBL/GenBank/DDBJ whole genome shotgun (WGS) entry which is preliminary data.</text>
</comment>
<feature type="transmembrane region" description="Helical" evidence="1">
    <location>
        <begin position="20"/>
        <end position="41"/>
    </location>
</feature>
<dbReference type="Proteomes" id="UP001229421">
    <property type="component" value="Unassembled WGS sequence"/>
</dbReference>
<dbReference type="AlphaFoldDB" id="A0AAD8KXM3"/>
<evidence type="ECO:0000313" key="2">
    <source>
        <dbReference type="EMBL" id="KAK1429086.1"/>
    </source>
</evidence>
<keyword evidence="1" id="KW-1133">Transmembrane helix</keyword>
<reference evidence="2" key="1">
    <citation type="journal article" date="2023" name="bioRxiv">
        <title>Improved chromosome-level genome assembly for marigold (Tagetes erecta).</title>
        <authorList>
            <person name="Jiang F."/>
            <person name="Yuan L."/>
            <person name="Wang S."/>
            <person name="Wang H."/>
            <person name="Xu D."/>
            <person name="Wang A."/>
            <person name="Fan W."/>
        </authorList>
    </citation>
    <scope>NUCLEOTIDE SEQUENCE</scope>
    <source>
        <strain evidence="2">WSJ</strain>
        <tissue evidence="2">Leaf</tissue>
    </source>
</reference>
<name>A0AAD8KXM3_TARER</name>
<dbReference type="EMBL" id="JAUHHV010000003">
    <property type="protein sequence ID" value="KAK1429086.1"/>
    <property type="molecule type" value="Genomic_DNA"/>
</dbReference>
<evidence type="ECO:0000313" key="3">
    <source>
        <dbReference type="Proteomes" id="UP001229421"/>
    </source>
</evidence>
<accession>A0AAD8KXM3</accession>
<organism evidence="2 3">
    <name type="scientific">Tagetes erecta</name>
    <name type="common">African marigold</name>
    <dbReference type="NCBI Taxonomy" id="13708"/>
    <lineage>
        <taxon>Eukaryota</taxon>
        <taxon>Viridiplantae</taxon>
        <taxon>Streptophyta</taxon>
        <taxon>Embryophyta</taxon>
        <taxon>Tracheophyta</taxon>
        <taxon>Spermatophyta</taxon>
        <taxon>Magnoliopsida</taxon>
        <taxon>eudicotyledons</taxon>
        <taxon>Gunneridae</taxon>
        <taxon>Pentapetalae</taxon>
        <taxon>asterids</taxon>
        <taxon>campanulids</taxon>
        <taxon>Asterales</taxon>
        <taxon>Asteraceae</taxon>
        <taxon>Asteroideae</taxon>
        <taxon>Heliantheae alliance</taxon>
        <taxon>Tageteae</taxon>
        <taxon>Tagetes</taxon>
    </lineage>
</organism>
<keyword evidence="1" id="KW-0472">Membrane</keyword>
<gene>
    <name evidence="2" type="ORF">QVD17_11287</name>
</gene>
<proteinExistence type="predicted"/>